<evidence type="ECO:0000259" key="1">
    <source>
        <dbReference type="Pfam" id="PF12728"/>
    </source>
</evidence>
<protein>
    <submittedName>
        <fullName evidence="2">Helix-turn-helix domain-containing protein</fullName>
    </submittedName>
</protein>
<accession>A0ABV3R8G1</accession>
<proteinExistence type="predicted"/>
<sequence>MRIPEACRMIGISRSKLYELIADGTIEIVKIGSVTVIPVSQLKALVELPTR</sequence>
<reference evidence="2 3" key="1">
    <citation type="submission" date="2024-06" db="EMBL/GenBank/DDBJ databases">
        <title>Novosphingobium rhizovicinus M1R2S20.</title>
        <authorList>
            <person name="Sun J.-Q."/>
        </authorList>
    </citation>
    <scope>NUCLEOTIDE SEQUENCE [LARGE SCALE GENOMIC DNA]</scope>
    <source>
        <strain evidence="2 3">M1R2S20</strain>
    </source>
</reference>
<evidence type="ECO:0000313" key="3">
    <source>
        <dbReference type="Proteomes" id="UP001556118"/>
    </source>
</evidence>
<dbReference type="RefSeq" id="WP_367768128.1">
    <property type="nucleotide sequence ID" value="NZ_JBFNXR010000015.1"/>
</dbReference>
<keyword evidence="3" id="KW-1185">Reference proteome</keyword>
<dbReference type="InterPro" id="IPR041657">
    <property type="entry name" value="HTH_17"/>
</dbReference>
<dbReference type="EMBL" id="JBFNXR010000015">
    <property type="protein sequence ID" value="MEW9853805.1"/>
    <property type="molecule type" value="Genomic_DNA"/>
</dbReference>
<gene>
    <name evidence="2" type="ORF">ABUH87_01195</name>
</gene>
<dbReference type="Proteomes" id="UP001556118">
    <property type="component" value="Unassembled WGS sequence"/>
</dbReference>
<evidence type="ECO:0000313" key="2">
    <source>
        <dbReference type="EMBL" id="MEW9853805.1"/>
    </source>
</evidence>
<name>A0ABV3R8G1_9SPHN</name>
<dbReference type="NCBIfam" id="TIGR01764">
    <property type="entry name" value="excise"/>
    <property type="match status" value="1"/>
</dbReference>
<dbReference type="Pfam" id="PF12728">
    <property type="entry name" value="HTH_17"/>
    <property type="match status" value="1"/>
</dbReference>
<comment type="caution">
    <text evidence="2">The sequence shown here is derived from an EMBL/GenBank/DDBJ whole genome shotgun (WGS) entry which is preliminary data.</text>
</comment>
<feature type="domain" description="Helix-turn-helix" evidence="1">
    <location>
        <begin position="1"/>
        <end position="47"/>
    </location>
</feature>
<dbReference type="InterPro" id="IPR010093">
    <property type="entry name" value="SinI_DNA-bd"/>
</dbReference>
<organism evidence="2 3">
    <name type="scientific">Novosphingobium rhizovicinum</name>
    <dbReference type="NCBI Taxonomy" id="3228928"/>
    <lineage>
        <taxon>Bacteria</taxon>
        <taxon>Pseudomonadati</taxon>
        <taxon>Pseudomonadota</taxon>
        <taxon>Alphaproteobacteria</taxon>
        <taxon>Sphingomonadales</taxon>
        <taxon>Sphingomonadaceae</taxon>
        <taxon>Novosphingobium</taxon>
    </lineage>
</organism>